<dbReference type="GO" id="GO:0009113">
    <property type="term" value="P:purine nucleobase biosynthetic process"/>
    <property type="evidence" value="ECO:0007669"/>
    <property type="project" value="InterPro"/>
</dbReference>
<dbReference type="InterPro" id="IPR016185">
    <property type="entry name" value="PreATP-grasp_dom_sf"/>
</dbReference>
<dbReference type="Gene3D" id="3.30.470.20">
    <property type="entry name" value="ATP-grasp fold, B domain"/>
    <property type="match status" value="1"/>
</dbReference>
<evidence type="ECO:0000256" key="6">
    <source>
        <dbReference type="ARBA" id="ARBA00022741"/>
    </source>
</evidence>
<dbReference type="HOGENOM" id="CLU_027420_3_1_11"/>
<dbReference type="KEGG" id="cms:CMS1028"/>
<dbReference type="eggNOG" id="COG0151">
    <property type="taxonomic scope" value="Bacteria"/>
</dbReference>
<comment type="cofactor">
    <cofactor evidence="1">
        <name>Mn(2+)</name>
        <dbReference type="ChEBI" id="CHEBI:29035"/>
    </cofactor>
</comment>
<dbReference type="Gene3D" id="3.40.50.20">
    <property type="match status" value="1"/>
</dbReference>
<comment type="similarity">
    <text evidence="9 12">Belongs to the GARS family.</text>
</comment>
<dbReference type="SMART" id="SM01209">
    <property type="entry name" value="GARS_A"/>
    <property type="match status" value="1"/>
</dbReference>
<dbReference type="Gene3D" id="3.90.600.10">
    <property type="entry name" value="Phosphoribosylglycinamide synthetase, C-terminal domain"/>
    <property type="match status" value="1"/>
</dbReference>
<dbReference type="GO" id="GO:0005524">
    <property type="term" value="F:ATP binding"/>
    <property type="evidence" value="ECO:0007669"/>
    <property type="project" value="UniProtKB-UniRule"/>
</dbReference>
<comment type="cofactor">
    <cofactor evidence="2">
        <name>Mg(2+)</name>
        <dbReference type="ChEBI" id="CHEBI:18420"/>
    </cofactor>
</comment>
<dbReference type="SMART" id="SM01210">
    <property type="entry name" value="GARS_C"/>
    <property type="match status" value="1"/>
</dbReference>
<evidence type="ECO:0000256" key="5">
    <source>
        <dbReference type="ARBA" id="ARBA00022598"/>
    </source>
</evidence>
<evidence type="ECO:0000256" key="7">
    <source>
        <dbReference type="ARBA" id="ARBA00022755"/>
    </source>
</evidence>
<dbReference type="Gene3D" id="3.30.1490.20">
    <property type="entry name" value="ATP-grasp fold, A domain"/>
    <property type="match status" value="1"/>
</dbReference>
<keyword evidence="8" id="KW-0067">ATP-binding</keyword>
<dbReference type="InterPro" id="IPR020559">
    <property type="entry name" value="PRibGlycinamide_synth_CS"/>
</dbReference>
<evidence type="ECO:0000256" key="9">
    <source>
        <dbReference type="ARBA" id="ARBA00038345"/>
    </source>
</evidence>
<dbReference type="PROSITE" id="PS50975">
    <property type="entry name" value="ATP_GRASP"/>
    <property type="match status" value="1"/>
</dbReference>
<dbReference type="GO" id="GO:0046872">
    <property type="term" value="F:metal ion binding"/>
    <property type="evidence" value="ECO:0007669"/>
    <property type="project" value="InterPro"/>
</dbReference>
<comment type="pathway">
    <text evidence="3 12">Purine metabolism; IMP biosynthesis via de novo pathway; N(1)-(5-phospho-D-ribosyl)glycinamide from 5-phospho-alpha-D-ribose 1-diphosphate: step 2/2.</text>
</comment>
<organism evidence="13 14">
    <name type="scientific">Clavibacter sepedonicus</name>
    <name type="common">Clavibacter michiganensis subsp. sepedonicus</name>
    <dbReference type="NCBI Taxonomy" id="31964"/>
    <lineage>
        <taxon>Bacteria</taxon>
        <taxon>Bacillati</taxon>
        <taxon>Actinomycetota</taxon>
        <taxon>Actinomycetes</taxon>
        <taxon>Micrococcales</taxon>
        <taxon>Microbacteriaceae</taxon>
        <taxon>Clavibacter</taxon>
    </lineage>
</organism>
<dbReference type="RefSeq" id="WP_012298432.1">
    <property type="nucleotide sequence ID" value="NC_010407.1"/>
</dbReference>
<dbReference type="InterPro" id="IPR020561">
    <property type="entry name" value="PRibGlycinamid_synth_ATP-grasp"/>
</dbReference>
<dbReference type="SUPFAM" id="SSF52440">
    <property type="entry name" value="PreATP-grasp domain"/>
    <property type="match status" value="1"/>
</dbReference>
<proteinExistence type="inferred from homology"/>
<protein>
    <recommendedName>
        <fullName evidence="4 12">Phosphoribosylamine--glycine ligase</fullName>
        <ecNumber evidence="4 12">6.3.4.13</ecNumber>
    </recommendedName>
    <alternativeName>
        <fullName evidence="12">GARS</fullName>
    </alternativeName>
    <alternativeName>
        <fullName evidence="11 12">Phosphoribosylglycinamide synthetase</fullName>
    </alternativeName>
    <alternativeName>
        <fullName evidence="10 12">glycinamide ribonucleotide synthetase</fullName>
    </alternativeName>
</protein>
<keyword evidence="6" id="KW-0547">Nucleotide-binding</keyword>
<dbReference type="Pfam" id="PF02843">
    <property type="entry name" value="GARS_C"/>
    <property type="match status" value="1"/>
</dbReference>
<name>B0RG05_CLASE</name>
<keyword evidence="7 12" id="KW-0658">Purine biosynthesis</keyword>
<dbReference type="HAMAP" id="MF_00138">
    <property type="entry name" value="GARS"/>
    <property type="match status" value="1"/>
</dbReference>
<dbReference type="GeneID" id="29470654"/>
<evidence type="ECO:0000313" key="13">
    <source>
        <dbReference type="EMBL" id="CAQ01142.1"/>
    </source>
</evidence>
<evidence type="ECO:0000256" key="8">
    <source>
        <dbReference type="ARBA" id="ARBA00022840"/>
    </source>
</evidence>
<dbReference type="UniPathway" id="UPA00074">
    <property type="reaction ID" value="UER00125"/>
</dbReference>
<dbReference type="Pfam" id="PF02844">
    <property type="entry name" value="GARS_N"/>
    <property type="match status" value="1"/>
</dbReference>
<evidence type="ECO:0000256" key="11">
    <source>
        <dbReference type="ARBA" id="ARBA00042864"/>
    </source>
</evidence>
<gene>
    <name evidence="12 13" type="primary">purD</name>
    <name evidence="13" type="ordered locus">CMS1028</name>
</gene>
<dbReference type="SUPFAM" id="SSF56059">
    <property type="entry name" value="Glutathione synthetase ATP-binding domain-like"/>
    <property type="match status" value="1"/>
</dbReference>
<evidence type="ECO:0000256" key="12">
    <source>
        <dbReference type="HAMAP-Rule" id="MF_00138"/>
    </source>
</evidence>
<dbReference type="GO" id="GO:0006189">
    <property type="term" value="P:'de novo' IMP biosynthetic process"/>
    <property type="evidence" value="ECO:0007669"/>
    <property type="project" value="UniProtKB-UniRule"/>
</dbReference>
<sequence length="416" mass="43067">MKILVLGSGAREHAIVTALLREDAGHEIVAAPGNAGIARVVPVVKMDIDDPAVVAEHALTEGFELVVVGPEAPLVAGVADALRTRGIPVFGPGRAAAALEGSKTFAKRIMEEAGVPTGRAAQAGTVDEVEAALDEYGAPYVIKADGLAAGKGVLVTADRTLALEHARHYLGQGTVLVEEFLAGQEVSLFLLSDGHDVVPLSPAQDYKRLGDGDAGPNTGGMGAYSPLPWLPEDFVDEVIDTIALPTVRKLADEQTPFIGLLYCGLILTADGIRVIEFNARFGDPETQVVLPRLVTPLSQLLLAAASGELGGVARPEFSDDVAVTVVVASEGYPESPRTGRVIEGVEEAEGVAGVSIAHAATSESDAGLVATGGRVLSVVATGASFDQARSRVYEAVGRLSLDGSQHRTDIAAQVIR</sequence>
<dbReference type="PROSITE" id="PS00184">
    <property type="entry name" value="GARS"/>
    <property type="match status" value="1"/>
</dbReference>
<keyword evidence="5 12" id="KW-0436">Ligase</keyword>
<dbReference type="Proteomes" id="UP000001318">
    <property type="component" value="Chromosome"/>
</dbReference>
<evidence type="ECO:0000256" key="1">
    <source>
        <dbReference type="ARBA" id="ARBA00001936"/>
    </source>
</evidence>
<dbReference type="NCBIfam" id="TIGR00877">
    <property type="entry name" value="purD"/>
    <property type="match status" value="1"/>
</dbReference>
<dbReference type="EC" id="6.3.4.13" evidence="4 12"/>
<dbReference type="GO" id="GO:0004637">
    <property type="term" value="F:phosphoribosylamine-glycine ligase activity"/>
    <property type="evidence" value="ECO:0007669"/>
    <property type="project" value="UniProtKB-UniRule"/>
</dbReference>
<dbReference type="AlphaFoldDB" id="B0RG05"/>
<dbReference type="InterPro" id="IPR013815">
    <property type="entry name" value="ATP_grasp_subdomain_1"/>
</dbReference>
<dbReference type="PANTHER" id="PTHR43472:SF1">
    <property type="entry name" value="PHOSPHORIBOSYLAMINE--GLYCINE LIGASE, CHLOROPLASTIC"/>
    <property type="match status" value="1"/>
</dbReference>
<dbReference type="OrthoDB" id="9807240at2"/>
<comment type="catalytic activity">
    <reaction evidence="12">
        <text>5-phospho-beta-D-ribosylamine + glycine + ATP = N(1)-(5-phospho-beta-D-ribosyl)glycinamide + ADP + phosphate + H(+)</text>
        <dbReference type="Rhea" id="RHEA:17453"/>
        <dbReference type="ChEBI" id="CHEBI:15378"/>
        <dbReference type="ChEBI" id="CHEBI:30616"/>
        <dbReference type="ChEBI" id="CHEBI:43474"/>
        <dbReference type="ChEBI" id="CHEBI:57305"/>
        <dbReference type="ChEBI" id="CHEBI:58681"/>
        <dbReference type="ChEBI" id="CHEBI:143788"/>
        <dbReference type="ChEBI" id="CHEBI:456216"/>
        <dbReference type="EC" id="6.3.4.13"/>
    </reaction>
</comment>
<evidence type="ECO:0000256" key="3">
    <source>
        <dbReference type="ARBA" id="ARBA00005174"/>
    </source>
</evidence>
<reference evidence="13 14" key="1">
    <citation type="journal article" date="2008" name="J. Bacteriol.">
        <title>Genome of the actinomycete plant pathogen Clavibacter michiganensis subsp. sepedonicus suggests recent niche adaptation.</title>
        <authorList>
            <person name="Bentley S.D."/>
            <person name="Corton C."/>
            <person name="Brown S.E."/>
            <person name="Barron A."/>
            <person name="Clark L."/>
            <person name="Doggett J."/>
            <person name="Harris B."/>
            <person name="Ormond D."/>
            <person name="Quail M.A."/>
            <person name="May G."/>
            <person name="Francis D."/>
            <person name="Knudson D."/>
            <person name="Parkhill J."/>
            <person name="Ishimaru C.A."/>
        </authorList>
    </citation>
    <scope>NUCLEOTIDE SEQUENCE [LARGE SCALE GENOMIC DNA]</scope>
    <source>
        <strain evidence="14">ATCC 33113 / DSM 20744 / JCM 9667 / LMG 2889 / ICMP 2535 / C-1</strain>
    </source>
</reference>
<keyword evidence="14" id="KW-1185">Reference proteome</keyword>
<dbReference type="PANTHER" id="PTHR43472">
    <property type="entry name" value="PHOSPHORIBOSYLAMINE--GLYCINE LIGASE"/>
    <property type="match status" value="1"/>
</dbReference>
<dbReference type="SUPFAM" id="SSF51246">
    <property type="entry name" value="Rudiment single hybrid motif"/>
    <property type="match status" value="1"/>
</dbReference>
<evidence type="ECO:0000256" key="2">
    <source>
        <dbReference type="ARBA" id="ARBA00001946"/>
    </source>
</evidence>
<evidence type="ECO:0000313" key="14">
    <source>
        <dbReference type="Proteomes" id="UP000001318"/>
    </source>
</evidence>
<dbReference type="InterPro" id="IPR011054">
    <property type="entry name" value="Rudment_hybrid_motif"/>
</dbReference>
<dbReference type="InterPro" id="IPR037123">
    <property type="entry name" value="PRibGlycinamide_synth_C_sf"/>
</dbReference>
<accession>B0RG05</accession>
<evidence type="ECO:0000256" key="10">
    <source>
        <dbReference type="ARBA" id="ARBA00042242"/>
    </source>
</evidence>
<dbReference type="EMBL" id="AM849034">
    <property type="protein sequence ID" value="CAQ01142.1"/>
    <property type="molecule type" value="Genomic_DNA"/>
</dbReference>
<dbReference type="InterPro" id="IPR020560">
    <property type="entry name" value="PRibGlycinamide_synth_C-dom"/>
</dbReference>
<evidence type="ECO:0000256" key="4">
    <source>
        <dbReference type="ARBA" id="ARBA00013255"/>
    </source>
</evidence>
<dbReference type="STRING" id="31964.CMS1028"/>
<dbReference type="InterPro" id="IPR020562">
    <property type="entry name" value="PRibGlycinamide_synth_N"/>
</dbReference>
<dbReference type="Pfam" id="PF01071">
    <property type="entry name" value="GARS_A"/>
    <property type="match status" value="1"/>
</dbReference>
<dbReference type="InterPro" id="IPR011761">
    <property type="entry name" value="ATP-grasp"/>
</dbReference>
<dbReference type="InterPro" id="IPR000115">
    <property type="entry name" value="PRibGlycinamide_synth"/>
</dbReference>